<dbReference type="AlphaFoldDB" id="A0A838LBN9"/>
<comment type="caution">
    <text evidence="2">The sequence shown here is derived from an EMBL/GenBank/DDBJ whole genome shotgun (WGS) entry which is preliminary data.</text>
</comment>
<gene>
    <name evidence="2" type="ORF">HZF05_15830</name>
</gene>
<evidence type="ECO:0000313" key="2">
    <source>
        <dbReference type="EMBL" id="MBA2935556.1"/>
    </source>
</evidence>
<feature type="transmembrane region" description="Helical" evidence="1">
    <location>
        <begin position="38"/>
        <end position="55"/>
    </location>
</feature>
<keyword evidence="1" id="KW-1133">Transmembrane helix</keyword>
<accession>A0A838LBN9</accession>
<sequence>MRLRAGLVAAAGIAALLALIAVAPQAAADGWRAAFLWLSAPPIGAVALLLIARVVGADWDAALKPMLGWTPWLALLAIPLIVDQALFHWPDGHLHIWLSPPAFALRSAVAWAFWAWLARALARDRVLPAGPLLLAHGLVVSVMGYDWLLGSAPSQPNSAAPMMLAVVQIGGASALACAAGFGNRQQRRDLAYLLIASALGLAYLLYIDFAIVWFGDLPAHVGWYAERQIIPAAVLPGLALPVGLLAPILLVGLGRDDISRRGAGMSALFALGLTLCWIVAGPAGWLGLLALIAGIVAIGACVLGAAS</sequence>
<feature type="transmembrane region" description="Helical" evidence="1">
    <location>
        <begin position="190"/>
        <end position="214"/>
    </location>
</feature>
<dbReference type="EMBL" id="JACEIB010000026">
    <property type="protein sequence ID" value="MBA2935556.1"/>
    <property type="molecule type" value="Genomic_DNA"/>
</dbReference>
<feature type="transmembrane region" description="Helical" evidence="1">
    <location>
        <begin position="263"/>
        <end position="280"/>
    </location>
</feature>
<proteinExistence type="predicted"/>
<feature type="transmembrane region" description="Helical" evidence="1">
    <location>
        <begin position="67"/>
        <end position="89"/>
    </location>
</feature>
<organism evidence="2 3">
    <name type="scientific">Sphingomonas chungangi</name>
    <dbReference type="NCBI Taxonomy" id="2683589"/>
    <lineage>
        <taxon>Bacteria</taxon>
        <taxon>Pseudomonadati</taxon>
        <taxon>Pseudomonadota</taxon>
        <taxon>Alphaproteobacteria</taxon>
        <taxon>Sphingomonadales</taxon>
        <taxon>Sphingomonadaceae</taxon>
        <taxon>Sphingomonas</taxon>
    </lineage>
</organism>
<reference evidence="2 3" key="1">
    <citation type="submission" date="2020-07" db="EMBL/GenBank/DDBJ databases">
        <authorList>
            <person name="Sun Q."/>
        </authorList>
    </citation>
    <scope>NUCLEOTIDE SEQUENCE [LARGE SCALE GENOMIC DNA]</scope>
    <source>
        <strain evidence="2 3">CGMCC 1.13654</strain>
    </source>
</reference>
<feature type="transmembrane region" description="Helical" evidence="1">
    <location>
        <begin position="229"/>
        <end position="251"/>
    </location>
</feature>
<feature type="transmembrane region" description="Helical" evidence="1">
    <location>
        <begin position="129"/>
        <end position="148"/>
    </location>
</feature>
<evidence type="ECO:0000313" key="3">
    <source>
        <dbReference type="Proteomes" id="UP000570166"/>
    </source>
</evidence>
<feature type="transmembrane region" description="Helical" evidence="1">
    <location>
        <begin position="95"/>
        <end position="117"/>
    </location>
</feature>
<feature type="transmembrane region" description="Helical" evidence="1">
    <location>
        <begin position="286"/>
        <end position="306"/>
    </location>
</feature>
<evidence type="ECO:0000256" key="1">
    <source>
        <dbReference type="SAM" id="Phobius"/>
    </source>
</evidence>
<name>A0A838LBN9_9SPHN</name>
<feature type="transmembrane region" description="Helical" evidence="1">
    <location>
        <begin position="160"/>
        <end position="181"/>
    </location>
</feature>
<protein>
    <submittedName>
        <fullName evidence="2">Uncharacterized protein</fullName>
    </submittedName>
</protein>
<keyword evidence="1" id="KW-0472">Membrane</keyword>
<keyword evidence="1" id="KW-0812">Transmembrane</keyword>
<dbReference type="Proteomes" id="UP000570166">
    <property type="component" value="Unassembled WGS sequence"/>
</dbReference>
<keyword evidence="3" id="KW-1185">Reference proteome</keyword>
<dbReference type="RefSeq" id="WP_160362777.1">
    <property type="nucleotide sequence ID" value="NZ_JACEIB010000026.1"/>
</dbReference>